<reference evidence="2 3" key="1">
    <citation type="submission" date="2020-03" db="EMBL/GenBank/DDBJ databases">
        <title>Draft genome of Streptomyces sp. ventii, isolated from the Axial Seamount in the Pacific Ocean, and resequencing of the two type strains Streptomyces lonarensis strain NCL 716 and Streptomyces bohaiensis strain 11A07.</title>
        <authorList>
            <person name="Loughran R.M."/>
            <person name="Pfannmuller K.M."/>
            <person name="Wasson B.J."/>
            <person name="Deadmond M.C."/>
            <person name="Paddock B.E."/>
            <person name="Koyack M.J."/>
            <person name="Gallegos D.A."/>
            <person name="Mitchell E.A."/>
            <person name="Ushijima B."/>
            <person name="Saw J.H."/>
            <person name="Mcphail K.L."/>
            <person name="Videau P."/>
        </authorList>
    </citation>
    <scope>NUCLEOTIDE SEQUENCE [LARGE SCALE GENOMIC DNA]</scope>
    <source>
        <strain evidence="3">5675061</strain>
    </source>
</reference>
<evidence type="ECO:0000313" key="2">
    <source>
        <dbReference type="EMBL" id="NJP66730.1"/>
    </source>
</evidence>
<evidence type="ECO:0000256" key="1">
    <source>
        <dbReference type="SAM" id="Phobius"/>
    </source>
</evidence>
<feature type="transmembrane region" description="Helical" evidence="1">
    <location>
        <begin position="12"/>
        <end position="32"/>
    </location>
</feature>
<comment type="caution">
    <text evidence="2">The sequence shown here is derived from an EMBL/GenBank/DDBJ whole genome shotgun (WGS) entry which is preliminary data.</text>
</comment>
<evidence type="ECO:0008006" key="4">
    <source>
        <dbReference type="Google" id="ProtNLM"/>
    </source>
</evidence>
<protein>
    <recommendedName>
        <fullName evidence="4">Integral membrane protein</fullName>
    </recommendedName>
</protein>
<feature type="transmembrane region" description="Helical" evidence="1">
    <location>
        <begin position="44"/>
        <end position="62"/>
    </location>
</feature>
<name>A0ABX1AKF1_9ACTN</name>
<keyword evidence="1" id="KW-0812">Transmembrane</keyword>
<organism evidence="2 3">
    <name type="scientific">Streptomyces spiramenti</name>
    <dbReference type="NCBI Taxonomy" id="2720606"/>
    <lineage>
        <taxon>Bacteria</taxon>
        <taxon>Bacillati</taxon>
        <taxon>Actinomycetota</taxon>
        <taxon>Actinomycetes</taxon>
        <taxon>Kitasatosporales</taxon>
        <taxon>Streptomycetaceae</taxon>
        <taxon>Streptomyces</taxon>
    </lineage>
</organism>
<keyword evidence="1" id="KW-1133">Transmembrane helix</keyword>
<dbReference type="RefSeq" id="WP_167933249.1">
    <property type="nucleotide sequence ID" value="NZ_JAAVJB010000065.1"/>
</dbReference>
<accession>A0ABX1AKF1</accession>
<gene>
    <name evidence="2" type="ORF">HCJ92_10630</name>
</gene>
<keyword evidence="3" id="KW-1185">Reference proteome</keyword>
<dbReference type="Proteomes" id="UP000746503">
    <property type="component" value="Unassembled WGS sequence"/>
</dbReference>
<sequence length="125" mass="12094">MGQHAAPRRPLVGTRTGAVLLGALYGLACGLLDHGAGASSARALTVGVVAGVVAAVVALAVGRRLPVLPRVPRAVVTAACAGAGAAFLVALSDGGSTARAISTGVLLAVAVGVATLTLSTPPRRR</sequence>
<feature type="transmembrane region" description="Helical" evidence="1">
    <location>
        <begin position="98"/>
        <end position="118"/>
    </location>
</feature>
<keyword evidence="1" id="KW-0472">Membrane</keyword>
<evidence type="ECO:0000313" key="3">
    <source>
        <dbReference type="Proteomes" id="UP000746503"/>
    </source>
</evidence>
<dbReference type="EMBL" id="JAAVJB010000065">
    <property type="protein sequence ID" value="NJP66730.1"/>
    <property type="molecule type" value="Genomic_DNA"/>
</dbReference>
<feature type="transmembrane region" description="Helical" evidence="1">
    <location>
        <begin position="74"/>
        <end position="92"/>
    </location>
</feature>
<proteinExistence type="predicted"/>